<organism evidence="4 5">
    <name type="scientific">Anaerolinea thermophila (strain DSM 14523 / JCM 11388 / NBRC 100420 / UNI-1)</name>
    <dbReference type="NCBI Taxonomy" id="926569"/>
    <lineage>
        <taxon>Bacteria</taxon>
        <taxon>Bacillati</taxon>
        <taxon>Chloroflexota</taxon>
        <taxon>Anaerolineae</taxon>
        <taxon>Anaerolineales</taxon>
        <taxon>Anaerolineaceae</taxon>
        <taxon>Anaerolinea</taxon>
    </lineage>
</organism>
<dbReference type="EMBL" id="AP012029">
    <property type="protein sequence ID" value="BAJ62474.1"/>
    <property type="molecule type" value="Genomic_DNA"/>
</dbReference>
<feature type="domain" description="N-acetyltransferase" evidence="3">
    <location>
        <begin position="11"/>
        <end position="162"/>
    </location>
</feature>
<reference evidence="4 5" key="1">
    <citation type="submission" date="2010-12" db="EMBL/GenBank/DDBJ databases">
        <title>Whole genome sequence of Anaerolinea thermophila UNI-1.</title>
        <authorList>
            <person name="Narita-Yamada S."/>
            <person name="Kishi E."/>
            <person name="Watanabe Y."/>
            <person name="Takasaki K."/>
            <person name="Ankai A."/>
            <person name="Oguchi A."/>
            <person name="Fukui S."/>
            <person name="Takahashi M."/>
            <person name="Yashiro I."/>
            <person name="Hosoyama A."/>
            <person name="Sekiguchi Y."/>
            <person name="Hanada S."/>
            <person name="Fujita N."/>
        </authorList>
    </citation>
    <scope>NUCLEOTIDE SEQUENCE [LARGE SCALE GENOMIC DNA]</scope>
    <source>
        <strain evidence="5">DSM 14523 / JCM 11388 / NBRC 100420 / UNI-1</strain>
    </source>
</reference>
<dbReference type="Gene3D" id="3.40.630.30">
    <property type="match status" value="1"/>
</dbReference>
<evidence type="ECO:0000313" key="4">
    <source>
        <dbReference type="EMBL" id="BAJ62474.1"/>
    </source>
</evidence>
<feature type="domain" description="N-acetyltransferase" evidence="3">
    <location>
        <begin position="174"/>
        <end position="337"/>
    </location>
</feature>
<dbReference type="KEGG" id="atm:ANT_04400"/>
<protein>
    <submittedName>
        <fullName evidence="4">Acetyltransferase</fullName>
        <ecNumber evidence="4">2.3.1.-</ecNumber>
    </submittedName>
</protein>
<dbReference type="CDD" id="cd04301">
    <property type="entry name" value="NAT_SF"/>
    <property type="match status" value="2"/>
</dbReference>
<keyword evidence="1 4" id="KW-0808">Transferase</keyword>
<dbReference type="InterPro" id="IPR016181">
    <property type="entry name" value="Acyl_CoA_acyltransferase"/>
</dbReference>
<keyword evidence="5" id="KW-1185">Reference proteome</keyword>
<dbReference type="STRING" id="926569.ANT_04400"/>
<dbReference type="GO" id="GO:0016747">
    <property type="term" value="F:acyltransferase activity, transferring groups other than amino-acyl groups"/>
    <property type="evidence" value="ECO:0007669"/>
    <property type="project" value="InterPro"/>
</dbReference>
<dbReference type="HOGENOM" id="CLU_056890_0_0_0"/>
<keyword evidence="2 4" id="KW-0012">Acyltransferase</keyword>
<dbReference type="RefSeq" id="WP_013558870.1">
    <property type="nucleotide sequence ID" value="NC_014960.1"/>
</dbReference>
<name>E8N0S9_ANATU</name>
<dbReference type="eggNOG" id="COG1247">
    <property type="taxonomic scope" value="Bacteria"/>
</dbReference>
<evidence type="ECO:0000259" key="3">
    <source>
        <dbReference type="PROSITE" id="PS51186"/>
    </source>
</evidence>
<dbReference type="EC" id="2.3.1.-" evidence="4"/>
<evidence type="ECO:0000256" key="2">
    <source>
        <dbReference type="ARBA" id="ARBA00023315"/>
    </source>
</evidence>
<dbReference type="SUPFAM" id="SSF55729">
    <property type="entry name" value="Acyl-CoA N-acyltransferases (Nat)"/>
    <property type="match status" value="2"/>
</dbReference>
<dbReference type="OrthoDB" id="147954at2"/>
<dbReference type="Pfam" id="PF00583">
    <property type="entry name" value="Acetyltransf_1"/>
    <property type="match status" value="2"/>
</dbReference>
<dbReference type="InterPro" id="IPR050832">
    <property type="entry name" value="Bact_Acetyltransf"/>
</dbReference>
<evidence type="ECO:0000256" key="1">
    <source>
        <dbReference type="ARBA" id="ARBA00022679"/>
    </source>
</evidence>
<dbReference type="InParanoid" id="E8N0S9"/>
<dbReference type="InterPro" id="IPR000182">
    <property type="entry name" value="GNAT_dom"/>
</dbReference>
<proteinExistence type="predicted"/>
<dbReference type="AlphaFoldDB" id="E8N0S9"/>
<dbReference type="PROSITE" id="PS51186">
    <property type="entry name" value="GNAT"/>
    <property type="match status" value="2"/>
</dbReference>
<evidence type="ECO:0000313" key="5">
    <source>
        <dbReference type="Proteomes" id="UP000008922"/>
    </source>
</evidence>
<accession>E8N0S9</accession>
<dbReference type="PANTHER" id="PTHR43877">
    <property type="entry name" value="AMINOALKYLPHOSPHONATE N-ACETYLTRANSFERASE-RELATED-RELATED"/>
    <property type="match status" value="1"/>
</dbReference>
<dbReference type="eggNOG" id="COG0456">
    <property type="taxonomic scope" value="Bacteria"/>
</dbReference>
<dbReference type="Proteomes" id="UP000008922">
    <property type="component" value="Chromosome"/>
</dbReference>
<sequence>METKIFLPSSFTSRPATLTDAEAVANLLNLCFVEWTGSPETSTQDLHSFWTNPMMNLERDTLLILDTHQQVVAYGEMYDAPPHVRLYLYGRVHPQSRGKGLGTALVQWGLARASLSLEKAPADARVVLHQFLPAQAVEGARLLESLGFRHIRNSYQMRIELSTPPQAASFPAHIQVRTVHLENELEALVRAHRQAFHDHWGYVETPMEEALKDWRHWVETDPRCDPTLWFLAMDGDEIAGYCLCSPGTEEDPQLGWVNLLGVRREWRKQGLGLALLLHGFDALYQRGFHRIGLGVDASSLTGATRLYQRAGMHVHREYHLFEYEVRPGKDYLRQSLEDHEREKDTAE</sequence>
<gene>
    <name evidence="4" type="ordered locus">ANT_04400</name>
</gene>